<feature type="binding site" evidence="15">
    <location>
        <position position="540"/>
    </location>
    <ligand>
        <name>[4Fe-4S] cluster</name>
        <dbReference type="ChEBI" id="CHEBI:49883"/>
        <label>1</label>
    </ligand>
</feature>
<keyword evidence="7 14" id="KW-0479">Metal-binding</keyword>
<dbReference type="InterPro" id="IPR002880">
    <property type="entry name" value="Pyrv_Fd/Flavodoxin_OxRdtase_N"/>
</dbReference>
<evidence type="ECO:0000256" key="7">
    <source>
        <dbReference type="ARBA" id="ARBA00022723"/>
    </source>
</evidence>
<evidence type="ECO:0000259" key="16">
    <source>
        <dbReference type="PROSITE" id="PS51379"/>
    </source>
</evidence>
<evidence type="ECO:0000313" key="17">
    <source>
        <dbReference type="EMBL" id="HDM90305.1"/>
    </source>
</evidence>
<keyword evidence="6 14" id="KW-0004">4Fe-4S</keyword>
<dbReference type="Gene3D" id="3.30.70.20">
    <property type="match status" value="1"/>
</dbReference>
<dbReference type="InterPro" id="IPR011766">
    <property type="entry name" value="TPP_enzyme_TPP-bd"/>
</dbReference>
<evidence type="ECO:0000256" key="5">
    <source>
        <dbReference type="ARBA" id="ARBA00022448"/>
    </source>
</evidence>
<comment type="caution">
    <text evidence="17">The sequence shown here is derived from an EMBL/GenBank/DDBJ whole genome shotgun (WGS) entry which is preliminary data.</text>
</comment>
<reference evidence="17" key="1">
    <citation type="journal article" date="2020" name="mSystems">
        <title>Genome- and Community-Level Interaction Insights into Carbon Utilization and Element Cycling Functions of Hydrothermarchaeota in Hydrothermal Sediment.</title>
        <authorList>
            <person name="Zhou Z."/>
            <person name="Liu Y."/>
            <person name="Xu W."/>
            <person name="Pan J."/>
            <person name="Luo Z.H."/>
            <person name="Li M."/>
        </authorList>
    </citation>
    <scope>NUCLEOTIDE SEQUENCE [LARGE SCALE GENOMIC DNA]</scope>
    <source>
        <strain evidence="17">HyVt-237</strain>
    </source>
</reference>
<dbReference type="GO" id="GO:0043805">
    <property type="term" value="F:indolepyruvate ferredoxin oxidoreductase activity"/>
    <property type="evidence" value="ECO:0007669"/>
    <property type="project" value="UniProtKB-UniRule"/>
</dbReference>
<evidence type="ECO:0000256" key="4">
    <source>
        <dbReference type="ARBA" id="ARBA00017710"/>
    </source>
</evidence>
<dbReference type="GO" id="GO:0051539">
    <property type="term" value="F:4 iron, 4 sulfur cluster binding"/>
    <property type="evidence" value="ECO:0007669"/>
    <property type="project" value="UniProtKB-UniRule"/>
</dbReference>
<dbReference type="InterPro" id="IPR009014">
    <property type="entry name" value="Transketo_C/PFOR_II"/>
</dbReference>
<evidence type="ECO:0000256" key="1">
    <source>
        <dbReference type="ARBA" id="ARBA00002995"/>
    </source>
</evidence>
<evidence type="ECO:0000256" key="13">
    <source>
        <dbReference type="ARBA" id="ARBA00048332"/>
    </source>
</evidence>
<gene>
    <name evidence="17" type="primary">iorA</name>
    <name evidence="17" type="ORF">ENG67_03740</name>
</gene>
<feature type="binding site" evidence="15">
    <location>
        <position position="572"/>
    </location>
    <ligand>
        <name>[4Fe-4S] cluster</name>
        <dbReference type="ChEBI" id="CHEBI:49883"/>
        <label>1</label>
    </ligand>
</feature>
<dbReference type="AlphaFoldDB" id="A0A7C0XAV3"/>
<comment type="function">
    <text evidence="1 14">Catalyzes the ferredoxin-dependent oxidative decarboxylation of arylpyruvates.</text>
</comment>
<dbReference type="GO" id="GO:0030976">
    <property type="term" value="F:thiamine pyrophosphate binding"/>
    <property type="evidence" value="ECO:0007669"/>
    <property type="project" value="InterPro"/>
</dbReference>
<feature type="binding site" evidence="15">
    <location>
        <position position="568"/>
    </location>
    <ligand>
        <name>[4Fe-4S] cluster</name>
        <dbReference type="ChEBI" id="CHEBI:49883"/>
        <label>2</label>
    </ligand>
</feature>
<dbReference type="PIRSF" id="PIRSF006439">
    <property type="entry name" value="Indolepyruvate_ferr_oxidored"/>
    <property type="match status" value="1"/>
</dbReference>
<feature type="binding site" evidence="15">
    <location>
        <position position="562"/>
    </location>
    <ligand>
        <name>[4Fe-4S] cluster</name>
        <dbReference type="ChEBI" id="CHEBI:49883"/>
        <label>2</label>
    </ligand>
</feature>
<feature type="domain" description="4Fe-4S ferredoxin-type" evidence="16">
    <location>
        <begin position="553"/>
        <end position="582"/>
    </location>
</feature>
<dbReference type="InterPro" id="IPR017900">
    <property type="entry name" value="4Fe4S_Fe_S_CS"/>
</dbReference>
<dbReference type="PROSITE" id="PS51379">
    <property type="entry name" value="4FE4S_FER_2"/>
    <property type="match status" value="1"/>
</dbReference>
<dbReference type="NCBIfam" id="TIGR03336">
    <property type="entry name" value="IOR_alpha"/>
    <property type="match status" value="1"/>
</dbReference>
<keyword evidence="9 14" id="KW-0560">Oxidoreductase</keyword>
<dbReference type="InterPro" id="IPR017721">
    <property type="entry name" value="IorA"/>
</dbReference>
<name>A0A7C0XAV3_UNCW3</name>
<dbReference type="GO" id="GO:0046872">
    <property type="term" value="F:metal ion binding"/>
    <property type="evidence" value="ECO:0007669"/>
    <property type="project" value="UniProtKB-UniRule"/>
</dbReference>
<feature type="binding site" evidence="15">
    <location>
        <position position="532"/>
    </location>
    <ligand>
        <name>[4Fe-4S] cluster</name>
        <dbReference type="ChEBI" id="CHEBI:49883"/>
        <label>1</label>
    </ligand>
</feature>
<evidence type="ECO:0000256" key="10">
    <source>
        <dbReference type="ARBA" id="ARBA00023004"/>
    </source>
</evidence>
<evidence type="ECO:0000256" key="6">
    <source>
        <dbReference type="ARBA" id="ARBA00022485"/>
    </source>
</evidence>
<dbReference type="Pfam" id="PF02775">
    <property type="entry name" value="TPP_enzyme_C"/>
    <property type="match status" value="1"/>
</dbReference>
<dbReference type="PANTHER" id="PTHR43710">
    <property type="entry name" value="2-HYDROXYACYL-COA LYASE"/>
    <property type="match status" value="1"/>
</dbReference>
<dbReference type="PROSITE" id="PS00198">
    <property type="entry name" value="4FE4S_FER_1"/>
    <property type="match status" value="1"/>
</dbReference>
<comment type="cofactor">
    <cofactor evidence="14 15">
        <name>[4Fe-4S] cluster</name>
        <dbReference type="ChEBI" id="CHEBI:49883"/>
    </cofactor>
    <text evidence="14 15">Binds 2 [4Fe-4S] clusters. In this family the first cluster has a non-standard and varying [4Fe-4S] binding motif CX(2)CX(2)CX(4-5)CP.</text>
</comment>
<dbReference type="Gene3D" id="3.40.50.970">
    <property type="match status" value="2"/>
</dbReference>
<sequence>MKMLLSGNEAVARGAWEGGVLVSAAYPGTPSTEILENLAKYEEVRAEWSPNEKVAFEVALGAAIGGARATVSMKHVGLNVAADPLMSSAYSGINAGFLIISADDPGMHSSQNEQDNRILAKFAKIPVLEPSDSQEAHDFAKIGFRISEEFDTPVLLRLTTRISHTKCIVEVGEREKVEVKPYNKAVHKYILVPAHARKRHVAVEERLERLREFAEKTDLNRIEWGNPDIGIVTSGIAYQYAKEVMPEASFLKLGFSWPTPIDLVKKFSSQVKKLYVVEELEPFIEDALRAAGLEVTGKEVVPRINELSPRRVRVAFTGKELPHPEPEDVVSRPPVLCPGCPHIGIYWALRRLRATVMGDIGCYTLGFQEPLSAMDTCLEMGFSISGAHGLEKAQGKKFARKLVATIGDSTFLHSGMTGLMDIVYNKGTSTVVILDNRTTAMTGHQDHPATGKTAKGEPTKAIDFKELAHAIGVEKVFEIDPHNLKMTRKVLKEAMELDEPTVVIAKRPCVLLKEERKRLQAKPKKKIIPEKCKGETCRNCLTIGCSAIYWKDGKAWINPLLCVGCDLCQQLCPFGAIVEDVKDEN</sequence>
<dbReference type="SUPFAM" id="SSF54862">
    <property type="entry name" value="4Fe-4S ferredoxins"/>
    <property type="match status" value="1"/>
</dbReference>
<evidence type="ECO:0000256" key="14">
    <source>
        <dbReference type="PIRNR" id="PIRNR006439"/>
    </source>
</evidence>
<dbReference type="EMBL" id="DRBW01000151">
    <property type="protein sequence ID" value="HDM90305.1"/>
    <property type="molecule type" value="Genomic_DNA"/>
</dbReference>
<feature type="binding site" evidence="15">
    <location>
        <position position="537"/>
    </location>
    <ligand>
        <name>[4Fe-4S] cluster</name>
        <dbReference type="ChEBI" id="CHEBI:49883"/>
        <label>1</label>
    </ligand>
</feature>
<evidence type="ECO:0000256" key="9">
    <source>
        <dbReference type="ARBA" id="ARBA00023002"/>
    </source>
</evidence>
<dbReference type="CDD" id="cd07034">
    <property type="entry name" value="TPP_PYR_PFOR_IOR-alpha_like"/>
    <property type="match status" value="1"/>
</dbReference>
<accession>A0A7C0XAV3</accession>
<dbReference type="EC" id="1.2.7.8" evidence="3 14"/>
<organism evidence="17">
    <name type="scientific">candidate division WOR-3 bacterium</name>
    <dbReference type="NCBI Taxonomy" id="2052148"/>
    <lineage>
        <taxon>Bacteria</taxon>
        <taxon>Bacteria division WOR-3</taxon>
    </lineage>
</organism>
<keyword evidence="8 14" id="KW-0249">Electron transport</keyword>
<proteinExistence type="predicted"/>
<dbReference type="Pfam" id="PF00037">
    <property type="entry name" value="Fer4"/>
    <property type="match status" value="1"/>
</dbReference>
<dbReference type="CDD" id="cd02008">
    <property type="entry name" value="TPP_IOR_alpha"/>
    <property type="match status" value="1"/>
</dbReference>
<feature type="binding site" evidence="15">
    <location>
        <position position="545"/>
    </location>
    <ligand>
        <name>[4Fe-4S] cluster</name>
        <dbReference type="ChEBI" id="CHEBI:49883"/>
        <label>2</label>
    </ligand>
</feature>
<evidence type="ECO:0000256" key="15">
    <source>
        <dbReference type="PIRSR" id="PIRSR006439-50"/>
    </source>
</evidence>
<comment type="catalytic activity">
    <reaction evidence="13 14">
        <text>indole-3-pyruvate + 2 oxidized [2Fe-2S]-[ferredoxin] + CoA = (indol-3-yl)acetyl-CoA + 2 reduced [2Fe-2S]-[ferredoxin] + CO2 + H(+)</text>
        <dbReference type="Rhea" id="RHEA:12645"/>
        <dbReference type="Rhea" id="RHEA-COMP:10000"/>
        <dbReference type="Rhea" id="RHEA-COMP:10001"/>
        <dbReference type="ChEBI" id="CHEBI:15378"/>
        <dbReference type="ChEBI" id="CHEBI:16526"/>
        <dbReference type="ChEBI" id="CHEBI:17640"/>
        <dbReference type="ChEBI" id="CHEBI:33737"/>
        <dbReference type="ChEBI" id="CHEBI:33738"/>
        <dbReference type="ChEBI" id="CHEBI:57271"/>
        <dbReference type="ChEBI" id="CHEBI:57287"/>
        <dbReference type="EC" id="1.2.7.8"/>
    </reaction>
</comment>
<keyword evidence="5 14" id="KW-0813">Transport</keyword>
<evidence type="ECO:0000256" key="2">
    <source>
        <dbReference type="ARBA" id="ARBA00011238"/>
    </source>
</evidence>
<dbReference type="Proteomes" id="UP000885931">
    <property type="component" value="Unassembled WGS sequence"/>
</dbReference>
<evidence type="ECO:0000256" key="8">
    <source>
        <dbReference type="ARBA" id="ARBA00022982"/>
    </source>
</evidence>
<evidence type="ECO:0000256" key="3">
    <source>
        <dbReference type="ARBA" id="ARBA00012812"/>
    </source>
</evidence>
<dbReference type="SUPFAM" id="SSF52922">
    <property type="entry name" value="TK C-terminal domain-like"/>
    <property type="match status" value="1"/>
</dbReference>
<comment type="subunit">
    <text evidence="2">Heterodimer of the IorA and IorB subunits.</text>
</comment>
<dbReference type="SUPFAM" id="SSF52518">
    <property type="entry name" value="Thiamin diphosphate-binding fold (THDP-binding)"/>
    <property type="match status" value="2"/>
</dbReference>
<dbReference type="PANTHER" id="PTHR43710:SF5">
    <property type="entry name" value="INDOLEPYRUVATE FERREDOXIN OXIDOREDUCTASE ALPHA SUBUNIT"/>
    <property type="match status" value="1"/>
</dbReference>
<dbReference type="InterPro" id="IPR029061">
    <property type="entry name" value="THDP-binding"/>
</dbReference>
<evidence type="ECO:0000256" key="12">
    <source>
        <dbReference type="ARBA" id="ARBA00030514"/>
    </source>
</evidence>
<keyword evidence="10 14" id="KW-0408">Iron</keyword>
<keyword evidence="11 14" id="KW-0411">Iron-sulfur</keyword>
<feature type="binding site" evidence="15">
    <location>
        <position position="565"/>
    </location>
    <ligand>
        <name>[4Fe-4S] cluster</name>
        <dbReference type="ChEBI" id="CHEBI:49883"/>
        <label>2</label>
    </ligand>
</feature>
<protein>
    <recommendedName>
        <fullName evidence="4 14">Indolepyruvate oxidoreductase subunit IorA</fullName>
        <shortName evidence="14">IOR</shortName>
        <ecNumber evidence="3 14">1.2.7.8</ecNumber>
    </recommendedName>
    <alternativeName>
        <fullName evidence="12 14">Indolepyruvate ferredoxin oxidoreductase subunit alpha</fullName>
    </alternativeName>
</protein>
<dbReference type="InterPro" id="IPR045025">
    <property type="entry name" value="HACL1-like"/>
</dbReference>
<dbReference type="InterPro" id="IPR017896">
    <property type="entry name" value="4Fe4S_Fe-S-bd"/>
</dbReference>
<dbReference type="Pfam" id="PF01855">
    <property type="entry name" value="POR_N"/>
    <property type="match status" value="1"/>
</dbReference>
<dbReference type="FunFam" id="3.40.50.970:FF:000039">
    <property type="entry name" value="Indolepyruvate oxidoreductase subunit IorA"/>
    <property type="match status" value="1"/>
</dbReference>
<evidence type="ECO:0000256" key="11">
    <source>
        <dbReference type="ARBA" id="ARBA00023014"/>
    </source>
</evidence>